<evidence type="ECO:0000313" key="5">
    <source>
        <dbReference type="EMBL" id="MBA5762458.1"/>
    </source>
</evidence>
<dbReference type="PROSITE" id="PS01358">
    <property type="entry name" value="ZF_RANBP2_1"/>
    <property type="match status" value="1"/>
</dbReference>
<dbReference type="Pfam" id="PF09413">
    <property type="entry name" value="DUF2007"/>
    <property type="match status" value="1"/>
</dbReference>
<keyword evidence="3" id="KW-0862">Zinc</keyword>
<name>A0A7W2ITQ4_9VIBR</name>
<dbReference type="InterPro" id="IPR001876">
    <property type="entry name" value="Znf_RanBP2"/>
</dbReference>
<dbReference type="EMBL" id="JACFYF010000004">
    <property type="protein sequence ID" value="MBA5762458.1"/>
    <property type="molecule type" value="Genomic_DNA"/>
</dbReference>
<comment type="caution">
    <text evidence="5">The sequence shown here is derived from an EMBL/GenBank/DDBJ whole genome shotgun (WGS) entry which is preliminary data.</text>
</comment>
<keyword evidence="6" id="KW-1185">Reference proteome</keyword>
<gene>
    <name evidence="5" type="ORF">H2O73_08895</name>
</gene>
<keyword evidence="1" id="KW-0479">Metal-binding</keyword>
<evidence type="ECO:0000259" key="4">
    <source>
        <dbReference type="PROSITE" id="PS01358"/>
    </source>
</evidence>
<protein>
    <submittedName>
        <fullName evidence="5">DUF2007 domain-containing protein</fullName>
    </submittedName>
</protein>
<evidence type="ECO:0000256" key="1">
    <source>
        <dbReference type="ARBA" id="ARBA00022723"/>
    </source>
</evidence>
<dbReference type="InterPro" id="IPR018551">
    <property type="entry name" value="DUF2007"/>
</dbReference>
<evidence type="ECO:0000256" key="3">
    <source>
        <dbReference type="ARBA" id="ARBA00022833"/>
    </source>
</evidence>
<proteinExistence type="predicted"/>
<keyword evidence="2" id="KW-0863">Zinc-finger</keyword>
<accession>A0A7W2ITQ4</accession>
<sequence>MKIYSAANPPQAHIVCELLRSHNIDCEVRGEGIFGLQGEVPFGETSEPHVWLLELDKSPQATLLIKQFEQPHTEPSWRCPVCDEINEGQFALCWQCSSSESVAE</sequence>
<organism evidence="5 6">
    <name type="scientific">Vibrio marinisediminis</name>
    <dbReference type="NCBI Taxonomy" id="2758441"/>
    <lineage>
        <taxon>Bacteria</taxon>
        <taxon>Pseudomonadati</taxon>
        <taxon>Pseudomonadota</taxon>
        <taxon>Gammaproteobacteria</taxon>
        <taxon>Vibrionales</taxon>
        <taxon>Vibrionaceae</taxon>
        <taxon>Vibrio</taxon>
    </lineage>
</organism>
<reference evidence="5 6" key="1">
    <citation type="submission" date="2020-07" db="EMBL/GenBank/DDBJ databases">
        <title>Vibrio marinisediminis sp. nov., isolated from marine sediment.</title>
        <authorList>
            <person name="Ji X."/>
        </authorList>
    </citation>
    <scope>NUCLEOTIDE SEQUENCE [LARGE SCALE GENOMIC DNA]</scope>
    <source>
        <strain evidence="5 6">404</strain>
    </source>
</reference>
<dbReference type="AlphaFoldDB" id="A0A7W2ITQ4"/>
<dbReference type="Proteomes" id="UP000571701">
    <property type="component" value="Unassembled WGS sequence"/>
</dbReference>
<feature type="domain" description="RanBP2-type" evidence="4">
    <location>
        <begin position="77"/>
        <end position="96"/>
    </location>
</feature>
<evidence type="ECO:0000313" key="6">
    <source>
        <dbReference type="Proteomes" id="UP000571701"/>
    </source>
</evidence>
<dbReference type="RefSeq" id="WP_182108496.1">
    <property type="nucleotide sequence ID" value="NZ_JACFYF010000004.1"/>
</dbReference>
<dbReference type="GO" id="GO:0008270">
    <property type="term" value="F:zinc ion binding"/>
    <property type="evidence" value="ECO:0007669"/>
    <property type="project" value="UniProtKB-KW"/>
</dbReference>
<evidence type="ECO:0000256" key="2">
    <source>
        <dbReference type="ARBA" id="ARBA00022771"/>
    </source>
</evidence>